<organism evidence="1 2">
    <name type="scientific">Saliphagus infecundisoli</name>
    <dbReference type="NCBI Taxonomy" id="1849069"/>
    <lineage>
        <taxon>Archaea</taxon>
        <taxon>Methanobacteriati</taxon>
        <taxon>Methanobacteriota</taxon>
        <taxon>Stenosarchaea group</taxon>
        <taxon>Halobacteria</taxon>
        <taxon>Halobacteriales</taxon>
        <taxon>Natrialbaceae</taxon>
        <taxon>Saliphagus</taxon>
    </lineage>
</organism>
<dbReference type="RefSeq" id="WP_224829619.1">
    <property type="nucleotide sequence ID" value="NZ_JAIVEF010000023.1"/>
</dbReference>
<evidence type="ECO:0000313" key="1">
    <source>
        <dbReference type="EMBL" id="MFC4989629.1"/>
    </source>
</evidence>
<dbReference type="InterPro" id="IPR058984">
    <property type="entry name" value="PDDEXK-like_halobact"/>
</dbReference>
<accession>A0ABD5QJ82</accession>
<sequence>MVDISPNEDQVADYLINHHRETCENEGISAENIDIQPERPYDHYSNRGSVDLFVKLEYEGGTEIHRNYYIYEIKSHWAIRSATGANEIIRQYNRMREYFFKGTDYNLSNSDSVYFQLVFTPSAECFRHFINNYAMYREIIELVERESTSMSSDISFCPTTEILDRSPIVPVSIIQDDILIDPSSREFWQLLLLFDESLADEFRSVFNEYRGKVRKGHQFTSFSPGRFLIEKGVSEDFIEPTQVEVGSEYSIDNTIISSELTATLKEVANVNGITINQDGAEFVAGYADGNAKKAIDFMETVAKMKGEVTMDSAYEVLSDNSSYKSDFIDNRYNNSMSPTDVSNADKIKLNRMMDIPKLGTYADIEIEISKNKIGNLHSDLHLRDIIHTSTLGLVLGLYDEQ</sequence>
<dbReference type="Pfam" id="PF26437">
    <property type="entry name" value="PDDEXK_18"/>
    <property type="match status" value="1"/>
</dbReference>
<dbReference type="Gene3D" id="1.10.8.60">
    <property type="match status" value="1"/>
</dbReference>
<evidence type="ECO:0000313" key="2">
    <source>
        <dbReference type="Proteomes" id="UP001595925"/>
    </source>
</evidence>
<dbReference type="Proteomes" id="UP001595925">
    <property type="component" value="Unassembled WGS sequence"/>
</dbReference>
<keyword evidence="2" id="KW-1185">Reference proteome</keyword>
<proteinExistence type="predicted"/>
<name>A0ABD5QJ82_9EURY</name>
<comment type="caution">
    <text evidence="1">The sequence shown here is derived from an EMBL/GenBank/DDBJ whole genome shotgun (WGS) entry which is preliminary data.</text>
</comment>
<protein>
    <submittedName>
        <fullName evidence="1">Uncharacterized protein</fullName>
    </submittedName>
</protein>
<reference evidence="1 2" key="1">
    <citation type="journal article" date="2019" name="Int. J. Syst. Evol. Microbiol.">
        <title>The Global Catalogue of Microorganisms (GCM) 10K type strain sequencing project: providing services to taxonomists for standard genome sequencing and annotation.</title>
        <authorList>
            <consortium name="The Broad Institute Genomics Platform"/>
            <consortium name="The Broad Institute Genome Sequencing Center for Infectious Disease"/>
            <person name="Wu L."/>
            <person name="Ma J."/>
        </authorList>
    </citation>
    <scope>NUCLEOTIDE SEQUENCE [LARGE SCALE GENOMIC DNA]</scope>
    <source>
        <strain evidence="1 2">CGMCC 1.15824</strain>
    </source>
</reference>
<dbReference type="EMBL" id="JBHSJG010000050">
    <property type="protein sequence ID" value="MFC4989629.1"/>
    <property type="molecule type" value="Genomic_DNA"/>
</dbReference>
<dbReference type="AlphaFoldDB" id="A0ABD5QJ82"/>
<gene>
    <name evidence="1" type="ORF">ACFPFO_18055</name>
</gene>